<keyword evidence="11 21" id="KW-0067">ATP-binding</keyword>
<evidence type="ECO:0000259" key="28">
    <source>
        <dbReference type="PROSITE" id="PS50853"/>
    </source>
</evidence>
<evidence type="ECO:0000259" key="26">
    <source>
        <dbReference type="PROSITE" id="PS50011"/>
    </source>
</evidence>
<evidence type="ECO:0000259" key="27">
    <source>
        <dbReference type="PROSITE" id="PS50835"/>
    </source>
</evidence>
<dbReference type="SUPFAM" id="SSF56112">
    <property type="entry name" value="Protein kinase-like (PK-like)"/>
    <property type="match status" value="1"/>
</dbReference>
<feature type="region of interest" description="Disordered" evidence="24">
    <location>
        <begin position="919"/>
        <end position="959"/>
    </location>
</feature>
<feature type="domain" description="Ig-like" evidence="27">
    <location>
        <begin position="180"/>
        <end position="265"/>
    </location>
</feature>
<dbReference type="Pfam" id="PF07714">
    <property type="entry name" value="PK_Tyr_Ser-Thr"/>
    <property type="match status" value="1"/>
</dbReference>
<dbReference type="PIRSF" id="PIRSF000615">
    <property type="entry name" value="TyrPK_CSF1-R"/>
    <property type="match status" value="1"/>
</dbReference>
<evidence type="ECO:0000256" key="9">
    <source>
        <dbReference type="ARBA" id="ARBA00022741"/>
    </source>
</evidence>
<gene>
    <name evidence="29" type="primary">AXL</name>
</gene>
<dbReference type="GO" id="GO:0007399">
    <property type="term" value="P:nervous system development"/>
    <property type="evidence" value="ECO:0007669"/>
    <property type="project" value="TreeGrafter"/>
</dbReference>
<dbReference type="GO" id="GO:0046872">
    <property type="term" value="F:metal ion binding"/>
    <property type="evidence" value="ECO:0007669"/>
    <property type="project" value="UniProtKB-KW"/>
</dbReference>
<evidence type="ECO:0000256" key="17">
    <source>
        <dbReference type="ARBA" id="ARBA00023180"/>
    </source>
</evidence>
<evidence type="ECO:0000256" key="4">
    <source>
        <dbReference type="ARBA" id="ARBA00022475"/>
    </source>
</evidence>
<dbReference type="Proteomes" id="UP000472276">
    <property type="component" value="Unassembled WGS sequence"/>
</dbReference>
<dbReference type="InterPro" id="IPR003599">
    <property type="entry name" value="Ig_sub"/>
</dbReference>
<evidence type="ECO:0000256" key="22">
    <source>
        <dbReference type="PIRSR" id="PIRSR000615-3"/>
    </source>
</evidence>
<dbReference type="GO" id="GO:0043235">
    <property type="term" value="C:receptor complex"/>
    <property type="evidence" value="ECO:0007669"/>
    <property type="project" value="TreeGrafter"/>
</dbReference>
<dbReference type="InterPro" id="IPR001245">
    <property type="entry name" value="Ser-Thr/Tyr_kinase_cat_dom"/>
</dbReference>
<evidence type="ECO:0000256" key="14">
    <source>
        <dbReference type="ARBA" id="ARBA00023137"/>
    </source>
</evidence>
<accession>A0A668VNK8</accession>
<evidence type="ECO:0000256" key="19">
    <source>
        <dbReference type="ARBA" id="ARBA00051243"/>
    </source>
</evidence>
<evidence type="ECO:0000256" key="7">
    <source>
        <dbReference type="ARBA" id="ARBA00022692"/>
    </source>
</evidence>
<dbReference type="GO" id="GO:0005524">
    <property type="term" value="F:ATP binding"/>
    <property type="evidence" value="ECO:0007669"/>
    <property type="project" value="UniProtKB-UniRule"/>
</dbReference>
<dbReference type="GO" id="GO:0051897">
    <property type="term" value="P:positive regulation of phosphatidylinositol 3-kinase/protein kinase B signal transduction"/>
    <property type="evidence" value="ECO:0007669"/>
    <property type="project" value="TreeGrafter"/>
</dbReference>
<dbReference type="PANTHER" id="PTHR24416">
    <property type="entry name" value="TYROSINE-PROTEIN KINASE RECEPTOR"/>
    <property type="match status" value="1"/>
</dbReference>
<dbReference type="FunFam" id="1.10.510.10:FF:000089">
    <property type="entry name" value="Tyrosine-protein kinase receptor TYRO3"/>
    <property type="match status" value="1"/>
</dbReference>
<evidence type="ECO:0000256" key="23">
    <source>
        <dbReference type="PROSITE-ProRule" id="PRU10141"/>
    </source>
</evidence>
<name>A0A668VNK8_OREAU</name>
<evidence type="ECO:0000256" key="8">
    <source>
        <dbReference type="ARBA" id="ARBA00022737"/>
    </source>
</evidence>
<dbReference type="PROSITE" id="PS00107">
    <property type="entry name" value="PROTEIN_KINASE_ATP"/>
    <property type="match status" value="1"/>
</dbReference>
<dbReference type="PRINTS" id="PR00109">
    <property type="entry name" value="TYRKINASE"/>
</dbReference>
<dbReference type="Pfam" id="PF00041">
    <property type="entry name" value="fn3"/>
    <property type="match status" value="2"/>
</dbReference>
<feature type="domain" description="Fibronectin type-III" evidence="28">
    <location>
        <begin position="270"/>
        <end position="369"/>
    </location>
</feature>
<feature type="domain" description="Protein kinase" evidence="26">
    <location>
        <begin position="569"/>
        <end position="840"/>
    </location>
</feature>
<dbReference type="Gene3D" id="1.10.510.10">
    <property type="entry name" value="Transferase(Phosphotransferase) domain 1"/>
    <property type="match status" value="1"/>
</dbReference>
<dbReference type="SMART" id="SM00409">
    <property type="entry name" value="IG"/>
    <property type="match status" value="2"/>
</dbReference>
<dbReference type="InterPro" id="IPR017441">
    <property type="entry name" value="Protein_kinase_ATP_BS"/>
</dbReference>
<keyword evidence="4" id="KW-1003">Cell membrane</keyword>
<evidence type="ECO:0000256" key="21">
    <source>
        <dbReference type="PIRSR" id="PIRSR000615-2"/>
    </source>
</evidence>
<evidence type="ECO:0000256" key="13">
    <source>
        <dbReference type="ARBA" id="ARBA00023136"/>
    </source>
</evidence>
<dbReference type="InterPro" id="IPR000719">
    <property type="entry name" value="Prot_kinase_dom"/>
</dbReference>
<dbReference type="EC" id="2.7.10.1" evidence="3"/>
<dbReference type="InterPro" id="IPR007110">
    <property type="entry name" value="Ig-like_dom"/>
</dbReference>
<feature type="domain" description="Fibronectin type-III" evidence="28">
    <location>
        <begin position="374"/>
        <end position="466"/>
    </location>
</feature>
<dbReference type="GO" id="GO:0007169">
    <property type="term" value="P:cell surface receptor protein tyrosine kinase signaling pathway"/>
    <property type="evidence" value="ECO:0007669"/>
    <property type="project" value="TreeGrafter"/>
</dbReference>
<protein>
    <recommendedName>
        <fullName evidence="3">receptor protein-tyrosine kinase</fullName>
        <ecNumber evidence="3">2.7.10.1</ecNumber>
    </recommendedName>
</protein>
<keyword evidence="18" id="KW-0393">Immunoglobulin domain</keyword>
<evidence type="ECO:0000256" key="1">
    <source>
        <dbReference type="ARBA" id="ARBA00004251"/>
    </source>
</evidence>
<dbReference type="Pfam" id="PF13927">
    <property type="entry name" value="Ig_3"/>
    <property type="match status" value="2"/>
</dbReference>
<dbReference type="Ensembl" id="ENSOABT00000053515.2">
    <property type="protein sequence ID" value="ENSOABP00000052183.2"/>
    <property type="gene ID" value="ENSOABG00000023108.2"/>
</dbReference>
<evidence type="ECO:0000313" key="29">
    <source>
        <dbReference type="Ensembl" id="ENSOABP00000052183.2"/>
    </source>
</evidence>
<evidence type="ECO:0000256" key="11">
    <source>
        <dbReference type="ARBA" id="ARBA00022840"/>
    </source>
</evidence>
<dbReference type="SUPFAM" id="SSF49265">
    <property type="entry name" value="Fibronectin type III"/>
    <property type="match status" value="1"/>
</dbReference>
<keyword evidence="22" id="KW-0460">Magnesium</keyword>
<dbReference type="PROSITE" id="PS00109">
    <property type="entry name" value="PROTEIN_KINASE_TYR"/>
    <property type="match status" value="1"/>
</dbReference>
<proteinExistence type="inferred from homology"/>
<reference evidence="29" key="2">
    <citation type="submission" date="2025-09" db="UniProtKB">
        <authorList>
            <consortium name="Ensembl"/>
        </authorList>
    </citation>
    <scope>IDENTIFICATION</scope>
</reference>
<dbReference type="FunFam" id="2.60.40.10:FF:000296">
    <property type="entry name" value="Tyrosine-protein kinase receptor TYRO3"/>
    <property type="match status" value="1"/>
</dbReference>
<keyword evidence="6" id="KW-0808">Transferase</keyword>
<organism evidence="29 30">
    <name type="scientific">Oreochromis aureus</name>
    <name type="common">Israeli tilapia</name>
    <name type="synonym">Chromis aureus</name>
    <dbReference type="NCBI Taxonomy" id="47969"/>
    <lineage>
        <taxon>Eukaryota</taxon>
        <taxon>Metazoa</taxon>
        <taxon>Chordata</taxon>
        <taxon>Craniata</taxon>
        <taxon>Vertebrata</taxon>
        <taxon>Euteleostomi</taxon>
        <taxon>Actinopterygii</taxon>
        <taxon>Neopterygii</taxon>
        <taxon>Teleostei</taxon>
        <taxon>Neoteleostei</taxon>
        <taxon>Acanthomorphata</taxon>
        <taxon>Ovalentaria</taxon>
        <taxon>Cichlomorphae</taxon>
        <taxon>Cichliformes</taxon>
        <taxon>Cichlidae</taxon>
        <taxon>African cichlids</taxon>
        <taxon>Pseudocrenilabrinae</taxon>
        <taxon>Oreochromini</taxon>
        <taxon>Oreochromis</taxon>
    </lineage>
</organism>
<dbReference type="InterPro" id="IPR011009">
    <property type="entry name" value="Kinase-like_dom_sf"/>
</dbReference>
<feature type="transmembrane region" description="Helical" evidence="25">
    <location>
        <begin position="483"/>
        <end position="505"/>
    </location>
</feature>
<dbReference type="PROSITE" id="PS50011">
    <property type="entry name" value="PROTEIN_KINASE_DOM"/>
    <property type="match status" value="1"/>
</dbReference>
<dbReference type="InterPro" id="IPR020635">
    <property type="entry name" value="Tyr_kinase_cat_dom"/>
</dbReference>
<evidence type="ECO:0000256" key="10">
    <source>
        <dbReference type="ARBA" id="ARBA00022777"/>
    </source>
</evidence>
<dbReference type="InterPro" id="IPR013783">
    <property type="entry name" value="Ig-like_fold"/>
</dbReference>
<keyword evidence="8" id="KW-0677">Repeat</keyword>
<dbReference type="Gene3D" id="3.30.200.20">
    <property type="entry name" value="Phosphorylase Kinase, domain 1"/>
    <property type="match status" value="1"/>
</dbReference>
<evidence type="ECO:0000256" key="18">
    <source>
        <dbReference type="ARBA" id="ARBA00023319"/>
    </source>
</evidence>
<keyword evidence="10" id="KW-0418">Kinase</keyword>
<dbReference type="FunFam" id="3.30.200.20:FF:000509">
    <property type="entry name" value="Tyrosine-protein kinase receptor UFO"/>
    <property type="match status" value="1"/>
</dbReference>
<feature type="active site" description="Proton acceptor" evidence="20">
    <location>
        <position position="705"/>
    </location>
</feature>
<dbReference type="GO" id="GO:0016477">
    <property type="term" value="P:cell migration"/>
    <property type="evidence" value="ECO:0007669"/>
    <property type="project" value="TreeGrafter"/>
</dbReference>
<feature type="compositionally biased region" description="Polar residues" evidence="24">
    <location>
        <begin position="921"/>
        <end position="942"/>
    </location>
</feature>
<sequence>MVSTRAKHNFESLSCCDAVMESGDVSRMTLLLMKLFFRGHLFSRESMNLSTWSFVILTVMFSVWIPTSADSLTDLEFVESPTTVISSLGKPVTLQCKVNGKGSEDVESPDVIWLKDGVPLEHAENNQYQLLTGSNSRTIISTLRIEKVQLPDMGYYKCAVLSGSNETFSDEGGIQLEGLPHFSVEPYHMTVVANVSFSLHCAAHGPPEPVTVIWLQDGHPLNSLMDPVALSPSTLNLTGLNRTSTFSCEAQNRKGVATSRSGTITVLPDKPQDVRAVEITQSTLRLSWQPGFGGIYQIVNCSVQAKLSGESIIAGPHQLIHNQTVSMPRSSHIIKDLEPHTLYAVRVACHSSQGPSDWSPWVELRTKEGVPENPPANVTAKLNGTEVLVMWEEPPGKLNGQLQGYMVEYSTPATQQVVIDTGLGTEFAINLSVPLSNVSFRVCAYTGAGQGPWAPIQTLTLNVPAEMGEFRGPSSPPAFSWHWFYVVMAITGAVSIAVFLAVYVAKLRRKETRFGEAFEPMMESGELVVRYRARRSYSRRTTEATLNSLGISDELKQKLQDVMVDRHKLTLGKTLGEGEFGSVMEGLLTQEEFVLKVAVKTMKIAICTRSEMEDFLREAACMKEFDHPNVMRLLGVCLQTVESEGYPSPVVILPYMKHGDLHSYLLYSRLGDCPVYLPSQMLVKFMTDIARGMEYLSNKNFIHRDLAARNCMLNENMNVCVADFGLSKKIYNGDYYRQGRISKMPVKWIAIESLADRVYTTKSDVWSFGVTMWEIATRGQTPYPGVENSEIYDYLRQGNRLKQPPDCLDSIYSLMFSCWLLSPKDRPSFESLRCELEKALEDLPDPQDPDEILYVNMDESSMELGAVGGRDPTGRSSPLCLKGLESVTTVEVHHPNRYVLCPQHETNRTLSDSMESLDMPVSSSTATLPLQSSCHSTPNRTPTVELLEDRNGSKKMPWQ</sequence>
<feature type="binding site" evidence="22">
    <location>
        <position position="710"/>
    </location>
    <ligand>
        <name>Mg(2+)</name>
        <dbReference type="ChEBI" id="CHEBI:18420"/>
    </ligand>
</feature>
<dbReference type="PROSITE" id="PS50835">
    <property type="entry name" value="IG_LIKE"/>
    <property type="match status" value="2"/>
</dbReference>
<evidence type="ECO:0000256" key="6">
    <source>
        <dbReference type="ARBA" id="ARBA00022679"/>
    </source>
</evidence>
<comment type="catalytic activity">
    <reaction evidence="19">
        <text>L-tyrosyl-[protein] + ATP = O-phospho-L-tyrosyl-[protein] + ADP + H(+)</text>
        <dbReference type="Rhea" id="RHEA:10596"/>
        <dbReference type="Rhea" id="RHEA-COMP:10136"/>
        <dbReference type="Rhea" id="RHEA-COMP:20101"/>
        <dbReference type="ChEBI" id="CHEBI:15378"/>
        <dbReference type="ChEBI" id="CHEBI:30616"/>
        <dbReference type="ChEBI" id="CHEBI:46858"/>
        <dbReference type="ChEBI" id="CHEBI:61978"/>
        <dbReference type="ChEBI" id="CHEBI:456216"/>
        <dbReference type="EC" id="2.7.10.1"/>
    </reaction>
</comment>
<dbReference type="GO" id="GO:0001779">
    <property type="term" value="P:natural killer cell differentiation"/>
    <property type="evidence" value="ECO:0007669"/>
    <property type="project" value="TreeGrafter"/>
</dbReference>
<keyword evidence="9 21" id="KW-0547">Nucleotide-binding</keyword>
<dbReference type="InterPro" id="IPR008266">
    <property type="entry name" value="Tyr_kinase_AS"/>
</dbReference>
<dbReference type="GO" id="GO:0043066">
    <property type="term" value="P:negative regulation of apoptotic process"/>
    <property type="evidence" value="ECO:0007669"/>
    <property type="project" value="TreeGrafter"/>
</dbReference>
<reference evidence="29" key="1">
    <citation type="submission" date="2025-08" db="UniProtKB">
        <authorList>
            <consortium name="Ensembl"/>
        </authorList>
    </citation>
    <scope>IDENTIFICATION</scope>
</reference>
<dbReference type="AlphaFoldDB" id="A0A668VNK8"/>
<dbReference type="GO" id="GO:0005886">
    <property type="term" value="C:plasma membrane"/>
    <property type="evidence" value="ECO:0007669"/>
    <property type="project" value="UniProtKB-SubCell"/>
</dbReference>
<keyword evidence="17" id="KW-0325">Glycoprotein</keyword>
<dbReference type="PANTHER" id="PTHR24416:SF323">
    <property type="entry name" value="TYROSINE-PROTEIN KINASE RECEPTOR UFO"/>
    <property type="match status" value="1"/>
</dbReference>
<dbReference type="SUPFAM" id="SSF48726">
    <property type="entry name" value="Immunoglobulin"/>
    <property type="match status" value="2"/>
</dbReference>
<dbReference type="SMART" id="SM00219">
    <property type="entry name" value="TyrKc"/>
    <property type="match status" value="1"/>
</dbReference>
<dbReference type="GO" id="GO:0030168">
    <property type="term" value="P:platelet activation"/>
    <property type="evidence" value="ECO:0007669"/>
    <property type="project" value="TreeGrafter"/>
</dbReference>
<dbReference type="InterPro" id="IPR050122">
    <property type="entry name" value="RTK"/>
</dbReference>
<comment type="subcellular location">
    <subcellularLocation>
        <location evidence="1">Cell membrane</location>
        <topology evidence="1">Single-pass type I membrane protein</topology>
    </subcellularLocation>
</comment>
<keyword evidence="15" id="KW-1015">Disulfide bond</keyword>
<keyword evidence="7 25" id="KW-0812">Transmembrane</keyword>
<keyword evidence="22" id="KW-0479">Metal-binding</keyword>
<evidence type="ECO:0000256" key="5">
    <source>
        <dbReference type="ARBA" id="ARBA00022553"/>
    </source>
</evidence>
<dbReference type="InterPro" id="IPR003961">
    <property type="entry name" value="FN3_dom"/>
</dbReference>
<dbReference type="CDD" id="cd05075">
    <property type="entry name" value="PTKc_Axl"/>
    <property type="match status" value="1"/>
</dbReference>
<dbReference type="InterPro" id="IPR036179">
    <property type="entry name" value="Ig-like_dom_sf"/>
</dbReference>
<dbReference type="GO" id="GO:0006909">
    <property type="term" value="P:phagocytosis"/>
    <property type="evidence" value="ECO:0007669"/>
    <property type="project" value="TreeGrafter"/>
</dbReference>
<feature type="binding site" evidence="23">
    <location>
        <position position="600"/>
    </location>
    <ligand>
        <name>ATP</name>
        <dbReference type="ChEBI" id="CHEBI:30616"/>
    </ligand>
</feature>
<evidence type="ECO:0000256" key="3">
    <source>
        <dbReference type="ARBA" id="ARBA00011902"/>
    </source>
</evidence>
<evidence type="ECO:0000313" key="30">
    <source>
        <dbReference type="Proteomes" id="UP000472276"/>
    </source>
</evidence>
<dbReference type="Gene3D" id="2.60.40.10">
    <property type="entry name" value="Immunoglobulins"/>
    <property type="match status" value="4"/>
</dbReference>
<dbReference type="PROSITE" id="PS50853">
    <property type="entry name" value="FN3"/>
    <property type="match status" value="2"/>
</dbReference>
<evidence type="ECO:0000256" key="24">
    <source>
        <dbReference type="SAM" id="MobiDB-lite"/>
    </source>
</evidence>
<evidence type="ECO:0000256" key="12">
    <source>
        <dbReference type="ARBA" id="ARBA00022989"/>
    </source>
</evidence>
<evidence type="ECO:0000256" key="20">
    <source>
        <dbReference type="PIRSR" id="PIRSR000615-1"/>
    </source>
</evidence>
<dbReference type="SMART" id="SM00060">
    <property type="entry name" value="FN3"/>
    <property type="match status" value="2"/>
</dbReference>
<dbReference type="InterPro" id="IPR036116">
    <property type="entry name" value="FN3_sf"/>
</dbReference>
<evidence type="ECO:0000256" key="15">
    <source>
        <dbReference type="ARBA" id="ARBA00023157"/>
    </source>
</evidence>
<feature type="binding site" evidence="22">
    <location>
        <position position="723"/>
    </location>
    <ligand>
        <name>Mg(2+)</name>
        <dbReference type="ChEBI" id="CHEBI:18420"/>
    </ligand>
</feature>
<keyword evidence="14" id="KW-0829">Tyrosine-protein kinase</keyword>
<keyword evidence="12 25" id="KW-1133">Transmembrane helix</keyword>
<evidence type="ECO:0000256" key="16">
    <source>
        <dbReference type="ARBA" id="ARBA00023170"/>
    </source>
</evidence>
<dbReference type="InterPro" id="IPR003598">
    <property type="entry name" value="Ig_sub2"/>
</dbReference>
<feature type="binding site" evidence="21">
    <location>
        <position position="709"/>
    </location>
    <ligand>
        <name>ATP</name>
        <dbReference type="ChEBI" id="CHEBI:30616"/>
    </ligand>
</feature>
<evidence type="ECO:0000256" key="25">
    <source>
        <dbReference type="SAM" id="Phobius"/>
    </source>
</evidence>
<comment type="similarity">
    <text evidence="2">Belongs to the protein kinase superfamily. CAMK Ser/Thr protein kinase family.</text>
</comment>
<keyword evidence="13 25" id="KW-0472">Membrane</keyword>
<dbReference type="CDD" id="cd00063">
    <property type="entry name" value="FN3"/>
    <property type="match status" value="2"/>
</dbReference>
<dbReference type="GO" id="GO:0004714">
    <property type="term" value="F:transmembrane receptor protein tyrosine kinase activity"/>
    <property type="evidence" value="ECO:0007669"/>
    <property type="project" value="UniProtKB-EC"/>
</dbReference>
<dbReference type="SMART" id="SM00408">
    <property type="entry name" value="IGc2"/>
    <property type="match status" value="2"/>
</dbReference>
<keyword evidence="30" id="KW-1185">Reference proteome</keyword>
<keyword evidence="5" id="KW-0597">Phosphoprotein</keyword>
<keyword evidence="16" id="KW-0675">Receptor</keyword>
<feature type="domain" description="Ig-like" evidence="27">
    <location>
        <begin position="66"/>
        <end position="169"/>
    </location>
</feature>
<evidence type="ECO:0000256" key="2">
    <source>
        <dbReference type="ARBA" id="ARBA00006692"/>
    </source>
</evidence>